<comment type="similarity">
    <text evidence="2">Belongs to the TAF8 family.</text>
</comment>
<organism evidence="10 11">
    <name type="scientific">Neohortaea acidophila</name>
    <dbReference type="NCBI Taxonomy" id="245834"/>
    <lineage>
        <taxon>Eukaryota</taxon>
        <taxon>Fungi</taxon>
        <taxon>Dikarya</taxon>
        <taxon>Ascomycota</taxon>
        <taxon>Pezizomycotina</taxon>
        <taxon>Dothideomycetes</taxon>
        <taxon>Dothideomycetidae</taxon>
        <taxon>Mycosphaerellales</taxon>
        <taxon>Teratosphaeriaceae</taxon>
        <taxon>Neohortaea</taxon>
    </lineage>
</organism>
<sequence length="326" mass="35524">MAETAGTKRPHSNATSDAHANKKRKVQRTLQHVACRPQHVEPAPQEPVFVQSQLLKSITAALTMAGFDSVKPTALEMFRGAAEEYMLNFLHHVRTSMQSNRRTSPTALDFASALALVPNTSSASLLKPLLGEKIPESISSPSIPDPDPAPPAAPDFSSLLQPLVTAQPPSYIPKHFPSLPPKHAWRHTSVYADREHDARKMRERATEEGMLAEQALRKLAAAAKSGAVKAERMKENAISEVGRKAGVKGGRRQARRGQGAEQLYGQMLKDIAGTAAGDEDEGMDLGLDGINELREEGIDPGMPEGVVVNWDIAGWRRGARKHHHYI</sequence>
<keyword evidence="4" id="KW-0805">Transcription regulation</keyword>
<protein>
    <recommendedName>
        <fullName evidence="3">Transcription initiation factor TFIID subunit 8</fullName>
    </recommendedName>
</protein>
<dbReference type="InterPro" id="IPR019473">
    <property type="entry name" value="TFIID_su8_C"/>
</dbReference>
<comment type="subcellular location">
    <subcellularLocation>
        <location evidence="1">Nucleus</location>
    </subcellularLocation>
</comment>
<dbReference type="RefSeq" id="XP_033591841.1">
    <property type="nucleotide sequence ID" value="XM_033732957.1"/>
</dbReference>
<keyword evidence="11" id="KW-1185">Reference proteome</keyword>
<gene>
    <name evidence="10" type="ORF">BDY17DRAFT_293222</name>
</gene>
<evidence type="ECO:0000256" key="6">
    <source>
        <dbReference type="ARBA" id="ARBA00023242"/>
    </source>
</evidence>
<evidence type="ECO:0000259" key="9">
    <source>
        <dbReference type="Pfam" id="PF10406"/>
    </source>
</evidence>
<dbReference type="EMBL" id="MU001633">
    <property type="protein sequence ID" value="KAF2485272.1"/>
    <property type="molecule type" value="Genomic_DNA"/>
</dbReference>
<feature type="compositionally biased region" description="Pro residues" evidence="7">
    <location>
        <begin position="143"/>
        <end position="153"/>
    </location>
</feature>
<accession>A0A6A6PZ34</accession>
<evidence type="ECO:0000256" key="3">
    <source>
        <dbReference type="ARBA" id="ARBA00017307"/>
    </source>
</evidence>
<feature type="region of interest" description="Disordered" evidence="7">
    <location>
        <begin position="1"/>
        <end position="30"/>
    </location>
</feature>
<keyword evidence="6" id="KW-0539">Nucleus</keyword>
<dbReference type="Pfam" id="PF10406">
    <property type="entry name" value="TAF8_C"/>
    <property type="match status" value="1"/>
</dbReference>
<feature type="domain" description="Transcription factor TFIID subunit 8 C-terminal" evidence="9">
    <location>
        <begin position="171"/>
        <end position="219"/>
    </location>
</feature>
<dbReference type="GeneID" id="54473959"/>
<dbReference type="GO" id="GO:0046982">
    <property type="term" value="F:protein heterodimerization activity"/>
    <property type="evidence" value="ECO:0007669"/>
    <property type="project" value="InterPro"/>
</dbReference>
<dbReference type="OrthoDB" id="2193813at2759"/>
<evidence type="ECO:0000256" key="4">
    <source>
        <dbReference type="ARBA" id="ARBA00023015"/>
    </source>
</evidence>
<evidence type="ECO:0000259" key="8">
    <source>
        <dbReference type="Pfam" id="PF07524"/>
    </source>
</evidence>
<dbReference type="AlphaFoldDB" id="A0A6A6PZ34"/>
<dbReference type="CDD" id="cd08049">
    <property type="entry name" value="TAF8"/>
    <property type="match status" value="1"/>
</dbReference>
<keyword evidence="5" id="KW-0804">Transcription</keyword>
<evidence type="ECO:0000256" key="5">
    <source>
        <dbReference type="ARBA" id="ARBA00023163"/>
    </source>
</evidence>
<dbReference type="Gene3D" id="1.10.20.10">
    <property type="entry name" value="Histone, subunit A"/>
    <property type="match status" value="1"/>
</dbReference>
<dbReference type="Proteomes" id="UP000799767">
    <property type="component" value="Unassembled WGS sequence"/>
</dbReference>
<evidence type="ECO:0000256" key="1">
    <source>
        <dbReference type="ARBA" id="ARBA00004123"/>
    </source>
</evidence>
<dbReference type="PANTHER" id="PTHR46469:SF1">
    <property type="entry name" value="TRANSCRIPTION INITIATION FACTOR TFIID SUBUNIT 8"/>
    <property type="match status" value="1"/>
</dbReference>
<dbReference type="InterPro" id="IPR009072">
    <property type="entry name" value="Histone-fold"/>
</dbReference>
<dbReference type="Pfam" id="PF07524">
    <property type="entry name" value="Bromo_TP"/>
    <property type="match status" value="1"/>
</dbReference>
<feature type="region of interest" description="Disordered" evidence="7">
    <location>
        <begin position="136"/>
        <end position="157"/>
    </location>
</feature>
<dbReference type="GO" id="GO:0005669">
    <property type="term" value="C:transcription factor TFIID complex"/>
    <property type="evidence" value="ECO:0007669"/>
    <property type="project" value="InterPro"/>
</dbReference>
<name>A0A6A6PZ34_9PEZI</name>
<dbReference type="PANTHER" id="PTHR46469">
    <property type="entry name" value="TRANSCRIPTION INITIATION FACTOR TFIID SUBUNIT 8"/>
    <property type="match status" value="1"/>
</dbReference>
<proteinExistence type="inferred from homology"/>
<evidence type="ECO:0000256" key="2">
    <source>
        <dbReference type="ARBA" id="ARBA00008767"/>
    </source>
</evidence>
<evidence type="ECO:0000256" key="7">
    <source>
        <dbReference type="SAM" id="MobiDB-lite"/>
    </source>
</evidence>
<dbReference type="InterPro" id="IPR006565">
    <property type="entry name" value="BTP"/>
</dbReference>
<evidence type="ECO:0000313" key="11">
    <source>
        <dbReference type="Proteomes" id="UP000799767"/>
    </source>
</evidence>
<dbReference type="GO" id="GO:0006367">
    <property type="term" value="P:transcription initiation at RNA polymerase II promoter"/>
    <property type="evidence" value="ECO:0007669"/>
    <property type="project" value="TreeGrafter"/>
</dbReference>
<dbReference type="InterPro" id="IPR037818">
    <property type="entry name" value="TAF8"/>
</dbReference>
<feature type="domain" description="Bromodomain associated" evidence="8">
    <location>
        <begin position="51"/>
        <end position="114"/>
    </location>
</feature>
<reference evidence="10" key="1">
    <citation type="journal article" date="2020" name="Stud. Mycol.">
        <title>101 Dothideomycetes genomes: a test case for predicting lifestyles and emergence of pathogens.</title>
        <authorList>
            <person name="Haridas S."/>
            <person name="Albert R."/>
            <person name="Binder M."/>
            <person name="Bloem J."/>
            <person name="Labutti K."/>
            <person name="Salamov A."/>
            <person name="Andreopoulos B."/>
            <person name="Baker S."/>
            <person name="Barry K."/>
            <person name="Bills G."/>
            <person name="Bluhm B."/>
            <person name="Cannon C."/>
            <person name="Castanera R."/>
            <person name="Culley D."/>
            <person name="Daum C."/>
            <person name="Ezra D."/>
            <person name="Gonzalez J."/>
            <person name="Henrissat B."/>
            <person name="Kuo A."/>
            <person name="Liang C."/>
            <person name="Lipzen A."/>
            <person name="Lutzoni F."/>
            <person name="Magnuson J."/>
            <person name="Mondo S."/>
            <person name="Nolan M."/>
            <person name="Ohm R."/>
            <person name="Pangilinan J."/>
            <person name="Park H.-J."/>
            <person name="Ramirez L."/>
            <person name="Alfaro M."/>
            <person name="Sun H."/>
            <person name="Tritt A."/>
            <person name="Yoshinaga Y."/>
            <person name="Zwiers L.-H."/>
            <person name="Turgeon B."/>
            <person name="Goodwin S."/>
            <person name="Spatafora J."/>
            <person name="Crous P."/>
            <person name="Grigoriev I."/>
        </authorList>
    </citation>
    <scope>NUCLEOTIDE SEQUENCE</scope>
    <source>
        <strain evidence="10">CBS 113389</strain>
    </source>
</reference>
<evidence type="ECO:0000313" key="10">
    <source>
        <dbReference type="EMBL" id="KAF2485272.1"/>
    </source>
</evidence>